<evidence type="ECO:0000256" key="3">
    <source>
        <dbReference type="ARBA" id="ARBA00022827"/>
    </source>
</evidence>
<reference evidence="6" key="1">
    <citation type="journal article" date="2014" name="Int. J. Syst. Evol. Microbiol.">
        <title>Complete genome sequence of Corynebacterium casei LMG S-19264T (=DSM 44701T), isolated from a smear-ripened cheese.</title>
        <authorList>
            <consortium name="US DOE Joint Genome Institute (JGI-PGF)"/>
            <person name="Walter F."/>
            <person name="Albersmeier A."/>
            <person name="Kalinowski J."/>
            <person name="Ruckert C."/>
        </authorList>
    </citation>
    <scope>NUCLEOTIDE SEQUENCE</scope>
    <source>
        <strain evidence="6">VKM B-2748</strain>
    </source>
</reference>
<dbReference type="InterPro" id="IPR057661">
    <property type="entry name" value="RsdA/BaiN/AoA(So)_Rossmann"/>
</dbReference>
<gene>
    <name evidence="6" type="ORF">GCM10008174_01750</name>
</gene>
<dbReference type="RefSeq" id="WP_271198957.1">
    <property type="nucleotide sequence ID" value="NZ_BSFL01000001.1"/>
</dbReference>
<dbReference type="PRINTS" id="PR00420">
    <property type="entry name" value="RNGMNOXGNASE"/>
</dbReference>
<dbReference type="Gene3D" id="1.10.8.260">
    <property type="entry name" value="HI0933 insert domain-like"/>
    <property type="match status" value="1"/>
</dbReference>
<dbReference type="InterPro" id="IPR023166">
    <property type="entry name" value="BaiN-like_dom_sf"/>
</dbReference>
<name>A0A9W6JLN7_9HYPH</name>
<dbReference type="Proteomes" id="UP001143309">
    <property type="component" value="Unassembled WGS sequence"/>
</dbReference>
<feature type="domain" description="RsdA/BaiN/AoA(So)-like Rossmann fold-like" evidence="4">
    <location>
        <begin position="17"/>
        <end position="405"/>
    </location>
</feature>
<evidence type="ECO:0000313" key="7">
    <source>
        <dbReference type="Proteomes" id="UP001143309"/>
    </source>
</evidence>
<dbReference type="NCBIfam" id="TIGR03862">
    <property type="entry name" value="flavo_PP4765"/>
    <property type="match status" value="1"/>
</dbReference>
<accession>A0A9W6JLN7</accession>
<dbReference type="Pfam" id="PF22780">
    <property type="entry name" value="HI0933_like_1st"/>
    <property type="match status" value="1"/>
</dbReference>
<comment type="caution">
    <text evidence="6">The sequence shown here is derived from an EMBL/GenBank/DDBJ whole genome shotgun (WGS) entry which is preliminary data.</text>
</comment>
<evidence type="ECO:0000256" key="1">
    <source>
        <dbReference type="ARBA" id="ARBA00001974"/>
    </source>
</evidence>
<dbReference type="Gene3D" id="2.40.30.10">
    <property type="entry name" value="Translation factors"/>
    <property type="match status" value="1"/>
</dbReference>
<keyword evidence="2" id="KW-0285">Flavoprotein</keyword>
<feature type="domain" description="RsdA/BaiN/AoA(So)-like insert" evidence="5">
    <location>
        <begin position="203"/>
        <end position="353"/>
    </location>
</feature>
<keyword evidence="3" id="KW-0274">FAD</keyword>
<sequence>MTNRSASGDGLSKPPVVCVIGGGPAGLMAAERLASLGFRPTLFERMPSVARKFLLAGRGGLNLTHSEPTEAFLDRYGAARAALEPALARFSAADLIAWCEGLGVETFVGSSGRVFPRSFKASPLLRAWLHRLDSLGVELQAGRRWTGWTPEGALVFEGPDGVETVHADAVVFALGGASWPRLGGDGSWVAPFAQAGVPAAPLRPSNCGFLARWSPVLVERFEGQPLKRIALSFEGATVRGEAMLTVDGIEGGAVYALSARLRDAIDRDGAARPTLDLRPDLTEEELARRLSAPRGGRSLSTHLRKTAGLAPVAAALLREGLPSLPSEPPALARRIKALPLELVGTKGLERAISTAGGVPFGEIDDRFMLTRRPGCFVAGEMLDWEAPTGGYLLQATFATAVAAADGAADWLAGSSTRVET</sequence>
<protein>
    <submittedName>
        <fullName evidence="6">NAD(FAD)-utilizing dehydrogenase</fullName>
    </submittedName>
</protein>
<organism evidence="6 7">
    <name type="scientific">Methylopila turkensis</name>
    <dbReference type="NCBI Taxonomy" id="1437816"/>
    <lineage>
        <taxon>Bacteria</taxon>
        <taxon>Pseudomonadati</taxon>
        <taxon>Pseudomonadota</taxon>
        <taxon>Alphaproteobacteria</taxon>
        <taxon>Hyphomicrobiales</taxon>
        <taxon>Methylopilaceae</taxon>
        <taxon>Methylopila</taxon>
    </lineage>
</organism>
<dbReference type="InterPro" id="IPR004792">
    <property type="entry name" value="BaiN-like"/>
</dbReference>
<dbReference type="PANTHER" id="PTHR42887">
    <property type="entry name" value="OS12G0638800 PROTEIN"/>
    <property type="match status" value="1"/>
</dbReference>
<evidence type="ECO:0000259" key="5">
    <source>
        <dbReference type="Pfam" id="PF22780"/>
    </source>
</evidence>
<dbReference type="EMBL" id="BSFL01000001">
    <property type="protein sequence ID" value="GLK78434.1"/>
    <property type="molecule type" value="Genomic_DNA"/>
</dbReference>
<dbReference type="SUPFAM" id="SSF51905">
    <property type="entry name" value="FAD/NAD(P)-binding domain"/>
    <property type="match status" value="1"/>
</dbReference>
<evidence type="ECO:0000256" key="2">
    <source>
        <dbReference type="ARBA" id="ARBA00022630"/>
    </source>
</evidence>
<evidence type="ECO:0000313" key="6">
    <source>
        <dbReference type="EMBL" id="GLK78434.1"/>
    </source>
</evidence>
<dbReference type="Pfam" id="PF03486">
    <property type="entry name" value="HI0933_like"/>
    <property type="match status" value="1"/>
</dbReference>
<dbReference type="NCBIfam" id="TIGR00275">
    <property type="entry name" value="aminoacetone oxidase family FAD-binding enzyme"/>
    <property type="match status" value="1"/>
</dbReference>
<dbReference type="AlphaFoldDB" id="A0A9W6JLN7"/>
<reference evidence="6" key="2">
    <citation type="submission" date="2023-01" db="EMBL/GenBank/DDBJ databases">
        <authorList>
            <person name="Sun Q."/>
            <person name="Evtushenko L."/>
        </authorList>
    </citation>
    <scope>NUCLEOTIDE SEQUENCE</scope>
    <source>
        <strain evidence="6">VKM B-2748</strain>
    </source>
</reference>
<dbReference type="Gene3D" id="3.50.50.60">
    <property type="entry name" value="FAD/NAD(P)-binding domain"/>
    <property type="match status" value="1"/>
</dbReference>
<dbReference type="SUPFAM" id="SSF160996">
    <property type="entry name" value="HI0933 insert domain-like"/>
    <property type="match status" value="1"/>
</dbReference>
<dbReference type="InterPro" id="IPR022460">
    <property type="entry name" value="Flavoprotein_PP4765"/>
</dbReference>
<comment type="cofactor">
    <cofactor evidence="1">
        <name>FAD</name>
        <dbReference type="ChEBI" id="CHEBI:57692"/>
    </cofactor>
</comment>
<proteinExistence type="predicted"/>
<keyword evidence="7" id="KW-1185">Reference proteome</keyword>
<evidence type="ECO:0000259" key="4">
    <source>
        <dbReference type="Pfam" id="PF03486"/>
    </source>
</evidence>
<dbReference type="InterPro" id="IPR055178">
    <property type="entry name" value="RsdA/BaiN/AoA(So)-like_dom"/>
</dbReference>
<dbReference type="PANTHER" id="PTHR42887:SF1">
    <property type="entry name" value="BLR3961 PROTEIN"/>
    <property type="match status" value="1"/>
</dbReference>
<dbReference type="InterPro" id="IPR036188">
    <property type="entry name" value="FAD/NAD-bd_sf"/>
</dbReference>